<name>A0AA86QXI9_9EUKA</name>
<dbReference type="EMBL" id="CATOUU010000917">
    <property type="protein sequence ID" value="CAI9959345.1"/>
    <property type="molecule type" value="Genomic_DNA"/>
</dbReference>
<feature type="chain" id="PRO_5041653981" evidence="3">
    <location>
        <begin position="18"/>
        <end position="170"/>
    </location>
</feature>
<evidence type="ECO:0000256" key="2">
    <source>
        <dbReference type="ARBA" id="ARBA00023180"/>
    </source>
</evidence>
<keyword evidence="7" id="KW-1185">Reference proteome</keyword>
<comment type="caution">
    <text evidence="5">The sequence shown here is derived from an EMBL/GenBank/DDBJ whole genome shotgun (WGS) entry which is preliminary data.</text>
</comment>
<evidence type="ECO:0000313" key="7">
    <source>
        <dbReference type="Proteomes" id="UP001642409"/>
    </source>
</evidence>
<dbReference type="SUPFAM" id="SSF47862">
    <property type="entry name" value="Saposin"/>
    <property type="match status" value="2"/>
</dbReference>
<feature type="domain" description="Saposin B-type" evidence="4">
    <location>
        <begin position="95"/>
        <end position="170"/>
    </location>
</feature>
<feature type="signal peptide" evidence="3">
    <location>
        <begin position="1"/>
        <end position="17"/>
    </location>
</feature>
<dbReference type="SMART" id="SM00741">
    <property type="entry name" value="SapB"/>
    <property type="match status" value="2"/>
</dbReference>
<evidence type="ECO:0000256" key="1">
    <source>
        <dbReference type="ARBA" id="ARBA00023157"/>
    </source>
</evidence>
<keyword evidence="1" id="KW-1015">Disulfide bond</keyword>
<proteinExistence type="predicted"/>
<protein>
    <submittedName>
        <fullName evidence="5">Putative</fullName>
    </submittedName>
    <submittedName>
        <fullName evidence="6">Saposin</fullName>
    </submittedName>
</protein>
<keyword evidence="3" id="KW-0732">Signal</keyword>
<sequence length="170" mass="19602">MFILIINVFTLDNQCSSCEVSVQELYDSYESGAGEQQLITYFQNICLSLPDMLQMECIYFVPQEVPKLIKLVERQIPVETVCTLLTACNYPILPVNAKCDICVVVFTFVEDLPAGFDLEVFLESICEIFQKEEKNQCRAFIKQEYNNIIDYISKNYSPEQVCKQLEVCDK</sequence>
<dbReference type="Proteomes" id="UP001642409">
    <property type="component" value="Unassembled WGS sequence"/>
</dbReference>
<keyword evidence="2" id="KW-0325">Glycoprotein</keyword>
<dbReference type="PANTHER" id="PTHR11480">
    <property type="entry name" value="SAPOSIN-RELATED"/>
    <property type="match status" value="1"/>
</dbReference>
<dbReference type="Gene3D" id="1.10.225.10">
    <property type="entry name" value="Saposin-like"/>
    <property type="match status" value="2"/>
</dbReference>
<evidence type="ECO:0000259" key="4">
    <source>
        <dbReference type="PROSITE" id="PS50015"/>
    </source>
</evidence>
<dbReference type="InterPro" id="IPR051428">
    <property type="entry name" value="Sphingo_Act-Surfact_Prot"/>
</dbReference>
<accession>A0AA86QXI9</accession>
<dbReference type="PROSITE" id="PS50015">
    <property type="entry name" value="SAP_B"/>
    <property type="match status" value="2"/>
</dbReference>
<gene>
    <name evidence="5" type="ORF">HINF_LOCUS46990</name>
    <name evidence="6" type="ORF">HINF_LOCUS75603</name>
</gene>
<dbReference type="InterPro" id="IPR011001">
    <property type="entry name" value="Saposin-like"/>
</dbReference>
<dbReference type="EMBL" id="CAXDID020000675">
    <property type="protein sequence ID" value="CAL6109772.1"/>
    <property type="molecule type" value="Genomic_DNA"/>
</dbReference>
<reference evidence="5" key="1">
    <citation type="submission" date="2023-06" db="EMBL/GenBank/DDBJ databases">
        <authorList>
            <person name="Kurt Z."/>
        </authorList>
    </citation>
    <scope>NUCLEOTIDE SEQUENCE</scope>
</reference>
<evidence type="ECO:0000313" key="5">
    <source>
        <dbReference type="EMBL" id="CAI9959345.1"/>
    </source>
</evidence>
<dbReference type="Pfam" id="PF03489">
    <property type="entry name" value="SapB_2"/>
    <property type="match status" value="1"/>
</dbReference>
<evidence type="ECO:0000256" key="3">
    <source>
        <dbReference type="SAM" id="SignalP"/>
    </source>
</evidence>
<reference evidence="6 7" key="2">
    <citation type="submission" date="2024-07" db="EMBL/GenBank/DDBJ databases">
        <authorList>
            <person name="Akdeniz Z."/>
        </authorList>
    </citation>
    <scope>NUCLEOTIDE SEQUENCE [LARGE SCALE GENOMIC DNA]</scope>
</reference>
<dbReference type="InterPro" id="IPR008139">
    <property type="entry name" value="SaposinB_dom"/>
</dbReference>
<evidence type="ECO:0000313" key="6">
    <source>
        <dbReference type="EMBL" id="CAL6109772.1"/>
    </source>
</evidence>
<organism evidence="5">
    <name type="scientific">Hexamita inflata</name>
    <dbReference type="NCBI Taxonomy" id="28002"/>
    <lineage>
        <taxon>Eukaryota</taxon>
        <taxon>Metamonada</taxon>
        <taxon>Diplomonadida</taxon>
        <taxon>Hexamitidae</taxon>
        <taxon>Hexamitinae</taxon>
        <taxon>Hexamita</taxon>
    </lineage>
</organism>
<dbReference type="AlphaFoldDB" id="A0AA86QXI9"/>
<feature type="domain" description="Saposin B-type" evidence="4">
    <location>
        <begin position="11"/>
        <end position="92"/>
    </location>
</feature>
<dbReference type="InterPro" id="IPR008138">
    <property type="entry name" value="SapB_2"/>
</dbReference>